<protein>
    <recommendedName>
        <fullName evidence="8">Transmembrane protein 17</fullName>
    </recommendedName>
</protein>
<feature type="transmembrane region" description="Helical" evidence="5">
    <location>
        <begin position="45"/>
        <end position="68"/>
    </location>
</feature>
<evidence type="ECO:0000313" key="6">
    <source>
        <dbReference type="EMBL" id="KMS93433.1"/>
    </source>
</evidence>
<evidence type="ECO:0000256" key="1">
    <source>
        <dbReference type="ARBA" id="ARBA00004141"/>
    </source>
</evidence>
<evidence type="ECO:0000256" key="2">
    <source>
        <dbReference type="ARBA" id="ARBA00022692"/>
    </source>
</evidence>
<keyword evidence="4 5" id="KW-0472">Membrane</keyword>
<evidence type="ECO:0000256" key="4">
    <source>
        <dbReference type="ARBA" id="ARBA00023136"/>
    </source>
</evidence>
<dbReference type="PANTHER" id="PTHR13531:SF6">
    <property type="entry name" value="TMEM (HUMAN TRANSMEMBRANE PROTEIN) HOMOLOG"/>
    <property type="match status" value="1"/>
</dbReference>
<feature type="transmembrane region" description="Helical" evidence="5">
    <location>
        <begin position="111"/>
        <end position="131"/>
    </location>
</feature>
<keyword evidence="2 5" id="KW-0812">Transmembrane</keyword>
<keyword evidence="7" id="KW-1185">Reference proteome</keyword>
<evidence type="ECO:0000313" key="7">
    <source>
        <dbReference type="Proteomes" id="UP000035740"/>
    </source>
</evidence>
<dbReference type="Proteomes" id="UP000035740">
    <property type="component" value="Unassembled WGS sequence"/>
</dbReference>
<evidence type="ECO:0008006" key="8">
    <source>
        <dbReference type="Google" id="ProtNLM"/>
    </source>
</evidence>
<name>A0A0J8B0I9_BETVV</name>
<organism evidence="6 7">
    <name type="scientific">Beta vulgaris subsp. vulgaris</name>
    <name type="common">Beet</name>
    <dbReference type="NCBI Taxonomy" id="3555"/>
    <lineage>
        <taxon>Eukaryota</taxon>
        <taxon>Viridiplantae</taxon>
        <taxon>Streptophyta</taxon>
        <taxon>Embryophyta</taxon>
        <taxon>Tracheophyta</taxon>
        <taxon>Spermatophyta</taxon>
        <taxon>Magnoliopsida</taxon>
        <taxon>eudicotyledons</taxon>
        <taxon>Gunneridae</taxon>
        <taxon>Pentapetalae</taxon>
        <taxon>Caryophyllales</taxon>
        <taxon>Chenopodiaceae</taxon>
        <taxon>Betoideae</taxon>
        <taxon>Beta</taxon>
    </lineage>
</organism>
<proteinExistence type="predicted"/>
<dbReference type="Pfam" id="PF09799">
    <property type="entry name" value="Transmemb_17"/>
    <property type="match status" value="1"/>
</dbReference>
<feature type="transmembrane region" description="Helical" evidence="5">
    <location>
        <begin position="143"/>
        <end position="163"/>
    </location>
</feature>
<feature type="transmembrane region" description="Helical" evidence="5">
    <location>
        <begin position="80"/>
        <end position="99"/>
    </location>
</feature>
<reference evidence="6 7" key="1">
    <citation type="journal article" date="2014" name="Nature">
        <title>The genome of the recently domesticated crop plant sugar beet (Beta vulgaris).</title>
        <authorList>
            <person name="Dohm J.C."/>
            <person name="Minoche A.E."/>
            <person name="Holtgrawe D."/>
            <person name="Capella-Gutierrez S."/>
            <person name="Zakrzewski F."/>
            <person name="Tafer H."/>
            <person name="Rupp O."/>
            <person name="Sorensen T.R."/>
            <person name="Stracke R."/>
            <person name="Reinhardt R."/>
            <person name="Goesmann A."/>
            <person name="Kraft T."/>
            <person name="Schulz B."/>
            <person name="Stadler P.F."/>
            <person name="Schmidt T."/>
            <person name="Gabaldon T."/>
            <person name="Lehrach H."/>
            <person name="Weisshaar B."/>
            <person name="Himmelbauer H."/>
        </authorList>
    </citation>
    <scope>NUCLEOTIDE SEQUENCE [LARGE SCALE GENOMIC DNA]</scope>
    <source>
        <tissue evidence="6">Taproot</tissue>
    </source>
</reference>
<accession>A0A0J8B0I9</accession>
<keyword evidence="3 5" id="KW-1133">Transmembrane helix</keyword>
<dbReference type="GO" id="GO:0016020">
    <property type="term" value="C:membrane"/>
    <property type="evidence" value="ECO:0007669"/>
    <property type="project" value="UniProtKB-SubCell"/>
</dbReference>
<evidence type="ECO:0000256" key="5">
    <source>
        <dbReference type="SAM" id="Phobius"/>
    </source>
</evidence>
<dbReference type="Gramene" id="KMS93433">
    <property type="protein sequence ID" value="KMS93433"/>
    <property type="gene ID" value="BVRB_031530"/>
</dbReference>
<evidence type="ECO:0000256" key="3">
    <source>
        <dbReference type="ARBA" id="ARBA00022989"/>
    </source>
</evidence>
<comment type="subcellular location">
    <subcellularLocation>
        <location evidence="1">Membrane</location>
        <topology evidence="1">Multi-pass membrane protein</topology>
    </subcellularLocation>
</comment>
<dbReference type="PANTHER" id="PTHR13531">
    <property type="entry name" value="GEO07735P1-RELATED-RELATED"/>
    <property type="match status" value="1"/>
</dbReference>
<sequence>MAVIQEPIHYQSNGLMPGMVSRVKHPAKRLYYQRRMASSLALQTIIYYNVWYSILYFGLILLITGFKYRTQKINSQSIKIISPVLFSIWSVVEICRLVLAHIGNLQERVQHLAAFFFLSLFPQLLLVSYVVGLQPYPTPLEEIAGAIQITFLLAELIVGYHAIRYIIRVQATRFRLDYPYQSAVEAF</sequence>
<dbReference type="AlphaFoldDB" id="A0A0J8B0I9"/>
<dbReference type="InterPro" id="IPR019184">
    <property type="entry name" value="Uncharacterised_TM-17"/>
</dbReference>
<dbReference type="OrthoDB" id="311720at2759"/>
<gene>
    <name evidence="6" type="ORF">BVRB_031530</name>
</gene>
<dbReference type="EMBL" id="KQ102789">
    <property type="protein sequence ID" value="KMS93433.1"/>
    <property type="molecule type" value="Genomic_DNA"/>
</dbReference>